<sequence>MWGKRIATVIATTILAVAGGAVLPAQAGGAGEPIVGDLNADGLRDRATLGVKAPDSCVVKVELGRRPSGYQPAKTYTYLQESGADPISCPDMGVAVDLGGDGTTELVLAWFAGRPPTSEHDLLVLRNYRPAAGFDAIHQPSYVGLADFNGDGRLDLYQWTDQGQGFATYLNTTNGQLVPGPVKWCSGWPQFRLADFDRNGAMDVVIAYIEGCGDYASGVVVIRDDGQVTHIQRAEAGDTYWSVNVLDANRDSRSDLVIDNPDTRQVRYYLGTGDGRFVESPRAVADTSTVTGLKRTRIAVLANDYATAEATISIVTQPRHGTVQLTRDRQVIYTPLATTASSDRLVYQLTEHGRTSRAAVTITRKA</sequence>
<dbReference type="InterPro" id="IPR028994">
    <property type="entry name" value="Integrin_alpha_N"/>
</dbReference>
<name>A0ABW3YG82_9ACTN</name>
<evidence type="ECO:0000313" key="3">
    <source>
        <dbReference type="EMBL" id="MFD1323386.1"/>
    </source>
</evidence>
<dbReference type="Pfam" id="PF13517">
    <property type="entry name" value="FG-GAP_3"/>
    <property type="match status" value="1"/>
</dbReference>
<dbReference type="EMBL" id="JBHTMP010000031">
    <property type="protein sequence ID" value="MFD1323386.1"/>
    <property type="molecule type" value="Genomic_DNA"/>
</dbReference>
<proteinExistence type="predicted"/>
<evidence type="ECO:0000256" key="1">
    <source>
        <dbReference type="ARBA" id="ARBA00022729"/>
    </source>
</evidence>
<accession>A0ABW3YG82</accession>
<dbReference type="Gene3D" id="2.60.40.3440">
    <property type="match status" value="1"/>
</dbReference>
<feature type="signal peptide" evidence="2">
    <location>
        <begin position="1"/>
        <end position="27"/>
    </location>
</feature>
<keyword evidence="1 2" id="KW-0732">Signal</keyword>
<evidence type="ECO:0000313" key="4">
    <source>
        <dbReference type="Proteomes" id="UP001597260"/>
    </source>
</evidence>
<dbReference type="PANTHER" id="PTHR45460:SF2">
    <property type="entry name" value="ALPHA 1,3 GLUCANASE, GH71 FAMILY (EUROFUNG)"/>
    <property type="match status" value="1"/>
</dbReference>
<organism evidence="3 4">
    <name type="scientific">Micromonospora sonneratiae</name>
    <dbReference type="NCBI Taxonomy" id="1184706"/>
    <lineage>
        <taxon>Bacteria</taxon>
        <taxon>Bacillati</taxon>
        <taxon>Actinomycetota</taxon>
        <taxon>Actinomycetes</taxon>
        <taxon>Micromonosporales</taxon>
        <taxon>Micromonosporaceae</taxon>
        <taxon>Micromonospora</taxon>
    </lineage>
</organism>
<protein>
    <submittedName>
        <fullName evidence="3">FG-GAP-like repeat-containing protein</fullName>
    </submittedName>
</protein>
<dbReference type="Proteomes" id="UP001597260">
    <property type="component" value="Unassembled WGS sequence"/>
</dbReference>
<dbReference type="RefSeq" id="WP_377572543.1">
    <property type="nucleotide sequence ID" value="NZ_JBHTMP010000031.1"/>
</dbReference>
<gene>
    <name evidence="3" type="ORF">ACFQ4H_20055</name>
</gene>
<reference evidence="4" key="1">
    <citation type="journal article" date="2019" name="Int. J. Syst. Evol. Microbiol.">
        <title>The Global Catalogue of Microorganisms (GCM) 10K type strain sequencing project: providing services to taxonomists for standard genome sequencing and annotation.</title>
        <authorList>
            <consortium name="The Broad Institute Genomics Platform"/>
            <consortium name="The Broad Institute Genome Sequencing Center for Infectious Disease"/>
            <person name="Wu L."/>
            <person name="Ma J."/>
        </authorList>
    </citation>
    <scope>NUCLEOTIDE SEQUENCE [LARGE SCALE GENOMIC DNA]</scope>
    <source>
        <strain evidence="4">JCM 31037</strain>
    </source>
</reference>
<keyword evidence="4" id="KW-1185">Reference proteome</keyword>
<comment type="caution">
    <text evidence="3">The sequence shown here is derived from an EMBL/GenBank/DDBJ whole genome shotgun (WGS) entry which is preliminary data.</text>
</comment>
<feature type="chain" id="PRO_5047226735" evidence="2">
    <location>
        <begin position="28"/>
        <end position="366"/>
    </location>
</feature>
<dbReference type="SUPFAM" id="SSF69318">
    <property type="entry name" value="Integrin alpha N-terminal domain"/>
    <property type="match status" value="1"/>
</dbReference>
<dbReference type="PANTHER" id="PTHR45460">
    <property type="entry name" value="SIMILAR TO CYSTEINE PROTEINASE"/>
    <property type="match status" value="1"/>
</dbReference>
<dbReference type="InterPro" id="IPR013517">
    <property type="entry name" value="FG-GAP"/>
</dbReference>
<dbReference type="Pfam" id="PF17963">
    <property type="entry name" value="Big_9"/>
    <property type="match status" value="1"/>
</dbReference>
<evidence type="ECO:0000256" key="2">
    <source>
        <dbReference type="SAM" id="SignalP"/>
    </source>
</evidence>